<name>A0A4S2MIW4_9PEZI</name>
<dbReference type="AlphaFoldDB" id="A0A4S2MIW4"/>
<dbReference type="Proteomes" id="UP000298138">
    <property type="component" value="Unassembled WGS sequence"/>
</dbReference>
<reference evidence="2 3" key="1">
    <citation type="submission" date="2019-04" db="EMBL/GenBank/DDBJ databases">
        <title>Comparative genomics and transcriptomics to analyze fruiting body development in filamentous ascomycetes.</title>
        <authorList>
            <consortium name="DOE Joint Genome Institute"/>
            <person name="Lutkenhaus R."/>
            <person name="Traeger S."/>
            <person name="Breuer J."/>
            <person name="Kuo A."/>
            <person name="Lipzen A."/>
            <person name="Pangilinan J."/>
            <person name="Dilworth D."/>
            <person name="Sandor L."/>
            <person name="Poggeler S."/>
            <person name="Barry K."/>
            <person name="Grigoriev I.V."/>
            <person name="Nowrousian M."/>
        </authorList>
    </citation>
    <scope>NUCLEOTIDE SEQUENCE [LARGE SCALE GENOMIC DNA]</scope>
    <source>
        <strain evidence="2 3">CBS 389.68</strain>
    </source>
</reference>
<keyword evidence="3" id="KW-1185">Reference proteome</keyword>
<evidence type="ECO:0000313" key="2">
    <source>
        <dbReference type="EMBL" id="TGZ76866.1"/>
    </source>
</evidence>
<gene>
    <name evidence="2" type="ORF">EX30DRAFT_225985</name>
</gene>
<protein>
    <submittedName>
        <fullName evidence="2">Uncharacterized protein</fullName>
    </submittedName>
</protein>
<dbReference type="EMBL" id="ML220164">
    <property type="protein sequence ID" value="TGZ76866.1"/>
    <property type="molecule type" value="Genomic_DNA"/>
</dbReference>
<organism evidence="2 3">
    <name type="scientific">Ascodesmis nigricans</name>
    <dbReference type="NCBI Taxonomy" id="341454"/>
    <lineage>
        <taxon>Eukaryota</taxon>
        <taxon>Fungi</taxon>
        <taxon>Dikarya</taxon>
        <taxon>Ascomycota</taxon>
        <taxon>Pezizomycotina</taxon>
        <taxon>Pezizomycetes</taxon>
        <taxon>Pezizales</taxon>
        <taxon>Ascodesmidaceae</taxon>
        <taxon>Ascodesmis</taxon>
    </lineage>
</organism>
<dbReference type="InParanoid" id="A0A4S2MIW4"/>
<proteinExistence type="predicted"/>
<evidence type="ECO:0000313" key="3">
    <source>
        <dbReference type="Proteomes" id="UP000298138"/>
    </source>
</evidence>
<accession>A0A4S2MIW4</accession>
<feature type="region of interest" description="Disordered" evidence="1">
    <location>
        <begin position="137"/>
        <end position="179"/>
    </location>
</feature>
<sequence length="179" mass="20437">MSASHDDDADDDYDAKTRTTKQTHRRRRRRRLCFEVNWGGQHRRGETKQRGEGCGDDVVFLVLIKRLEALTRIAVELTMRYRDSHPLLAKQAGPVKLLGLFPINDENHVGGGEILRRLEVLDSSDPAPPKAVTLSRFPRTARTPHRSCQDSPASQPCVREKLSRPGDLTVPEYCRRERK</sequence>
<feature type="region of interest" description="Disordered" evidence="1">
    <location>
        <begin position="1"/>
        <end position="26"/>
    </location>
</feature>
<evidence type="ECO:0000256" key="1">
    <source>
        <dbReference type="SAM" id="MobiDB-lite"/>
    </source>
</evidence>